<accession>A0A9N7Y5G8</accession>
<name>A0A9N7Y5G8_PLEPL</name>
<protein>
    <submittedName>
        <fullName evidence="2">Uncharacterized protein</fullName>
    </submittedName>
</protein>
<feature type="compositionally biased region" description="Polar residues" evidence="1">
    <location>
        <begin position="83"/>
        <end position="92"/>
    </location>
</feature>
<gene>
    <name evidence="2" type="ORF">PLEPLA_LOCUS907</name>
</gene>
<feature type="region of interest" description="Disordered" evidence="1">
    <location>
        <begin position="56"/>
        <end position="92"/>
    </location>
</feature>
<feature type="compositionally biased region" description="Polar residues" evidence="1">
    <location>
        <begin position="58"/>
        <end position="71"/>
    </location>
</feature>
<proteinExistence type="predicted"/>
<feature type="compositionally biased region" description="Basic residues" evidence="1">
    <location>
        <begin position="22"/>
        <end position="39"/>
    </location>
</feature>
<keyword evidence="3" id="KW-1185">Reference proteome</keyword>
<sequence length="92" mass="9952">MYEEHLKAARPRPSATSPVPRQMRRSGRCSPGGRRRQQHKVNSAQTLLVPHAGGASVRVNQNQHPSWTPVSADSLRGWPKPASLTSCSSGAS</sequence>
<evidence type="ECO:0000313" key="3">
    <source>
        <dbReference type="Proteomes" id="UP001153269"/>
    </source>
</evidence>
<dbReference type="AlphaFoldDB" id="A0A9N7Y5G8"/>
<reference evidence="2" key="1">
    <citation type="submission" date="2020-03" db="EMBL/GenBank/DDBJ databases">
        <authorList>
            <person name="Weist P."/>
        </authorList>
    </citation>
    <scope>NUCLEOTIDE SEQUENCE</scope>
</reference>
<comment type="caution">
    <text evidence="2">The sequence shown here is derived from an EMBL/GenBank/DDBJ whole genome shotgun (WGS) entry which is preliminary data.</text>
</comment>
<evidence type="ECO:0000256" key="1">
    <source>
        <dbReference type="SAM" id="MobiDB-lite"/>
    </source>
</evidence>
<dbReference type="EMBL" id="CADEAL010000043">
    <property type="protein sequence ID" value="CAB1413207.1"/>
    <property type="molecule type" value="Genomic_DNA"/>
</dbReference>
<feature type="region of interest" description="Disordered" evidence="1">
    <location>
        <begin position="1"/>
        <end position="43"/>
    </location>
</feature>
<organism evidence="2 3">
    <name type="scientific">Pleuronectes platessa</name>
    <name type="common">European plaice</name>
    <dbReference type="NCBI Taxonomy" id="8262"/>
    <lineage>
        <taxon>Eukaryota</taxon>
        <taxon>Metazoa</taxon>
        <taxon>Chordata</taxon>
        <taxon>Craniata</taxon>
        <taxon>Vertebrata</taxon>
        <taxon>Euteleostomi</taxon>
        <taxon>Actinopterygii</taxon>
        <taxon>Neopterygii</taxon>
        <taxon>Teleostei</taxon>
        <taxon>Neoteleostei</taxon>
        <taxon>Acanthomorphata</taxon>
        <taxon>Carangaria</taxon>
        <taxon>Pleuronectiformes</taxon>
        <taxon>Pleuronectoidei</taxon>
        <taxon>Pleuronectidae</taxon>
        <taxon>Pleuronectes</taxon>
    </lineage>
</organism>
<evidence type="ECO:0000313" key="2">
    <source>
        <dbReference type="EMBL" id="CAB1413207.1"/>
    </source>
</evidence>
<dbReference type="Proteomes" id="UP001153269">
    <property type="component" value="Unassembled WGS sequence"/>
</dbReference>